<dbReference type="EMBL" id="CADCSZ010000194">
    <property type="protein sequence ID" value="CAA9268148.1"/>
    <property type="molecule type" value="Genomic_DNA"/>
</dbReference>
<feature type="compositionally biased region" description="Basic residues" evidence="1">
    <location>
        <begin position="93"/>
        <end position="109"/>
    </location>
</feature>
<proteinExistence type="predicted"/>
<feature type="compositionally biased region" description="Low complexity" evidence="1">
    <location>
        <begin position="32"/>
        <end position="55"/>
    </location>
</feature>
<feature type="compositionally biased region" description="Basic residues" evidence="1">
    <location>
        <begin position="149"/>
        <end position="162"/>
    </location>
</feature>
<accession>A0A6J4J1W2</accession>
<feature type="region of interest" description="Disordered" evidence="1">
    <location>
        <begin position="1"/>
        <end position="162"/>
    </location>
</feature>
<feature type="non-terminal residue" evidence="2">
    <location>
        <position position="1"/>
    </location>
</feature>
<evidence type="ECO:0000256" key="1">
    <source>
        <dbReference type="SAM" id="MobiDB-lite"/>
    </source>
</evidence>
<protein>
    <submittedName>
        <fullName evidence="2">Uncharacterized protein</fullName>
    </submittedName>
</protein>
<reference evidence="2" key="1">
    <citation type="submission" date="2020-02" db="EMBL/GenBank/DDBJ databases">
        <authorList>
            <person name="Meier V. D."/>
        </authorList>
    </citation>
    <scope>NUCLEOTIDE SEQUENCE</scope>
    <source>
        <strain evidence="2">AVDCRST_MAG76</strain>
    </source>
</reference>
<sequence>AANGSAGPRDGGVRRRGRHGRELWRGRRRPPWNRQRTGGRCPAGPRAGPGCSAPGHAGELRWHSGRASAGGRWSDRGGGRRSQRGAGGGSPPRSRRDRGRARRWSRRAARPPGRASGPVGGPPPSPRREPAGSGVAGPRRWPCPPRDRPGRRRPPRRHPGQV</sequence>
<organism evidence="2">
    <name type="scientific">uncultured Acidimicrobiales bacterium</name>
    <dbReference type="NCBI Taxonomy" id="310071"/>
    <lineage>
        <taxon>Bacteria</taxon>
        <taxon>Bacillati</taxon>
        <taxon>Actinomycetota</taxon>
        <taxon>Acidimicrobiia</taxon>
        <taxon>Acidimicrobiales</taxon>
        <taxon>environmental samples</taxon>
    </lineage>
</organism>
<name>A0A6J4J1W2_9ACTN</name>
<evidence type="ECO:0000313" key="2">
    <source>
        <dbReference type="EMBL" id="CAA9268148.1"/>
    </source>
</evidence>
<feature type="non-terminal residue" evidence="2">
    <location>
        <position position="162"/>
    </location>
</feature>
<gene>
    <name evidence="2" type="ORF">AVDCRST_MAG76-3200</name>
</gene>
<dbReference type="AlphaFoldDB" id="A0A6J4J1W2"/>